<name>A7SWW3_NEMVE</name>
<gene>
    <name evidence="15" type="ORF">NEMVEDRAFT_v1g218758</name>
</gene>
<evidence type="ECO:0000256" key="7">
    <source>
        <dbReference type="ARBA" id="ARBA00022958"/>
    </source>
</evidence>
<keyword evidence="3" id="KW-0633">Potassium transport</keyword>
<organism evidence="15 16">
    <name type="scientific">Nematostella vectensis</name>
    <name type="common">Starlet sea anemone</name>
    <dbReference type="NCBI Taxonomy" id="45351"/>
    <lineage>
        <taxon>Eukaryota</taxon>
        <taxon>Metazoa</taxon>
        <taxon>Cnidaria</taxon>
        <taxon>Anthozoa</taxon>
        <taxon>Hexacorallia</taxon>
        <taxon>Actiniaria</taxon>
        <taxon>Edwardsiidae</taxon>
        <taxon>Nematostella</taxon>
    </lineage>
</organism>
<dbReference type="KEGG" id="nve:5502742"/>
<dbReference type="FunFam" id="1.20.120.350:FF:000081">
    <property type="entry name" value="Predicted protein"/>
    <property type="match status" value="1"/>
</dbReference>
<dbReference type="InterPro" id="IPR011333">
    <property type="entry name" value="SKP1/BTB/POZ_sf"/>
</dbReference>
<evidence type="ECO:0000256" key="10">
    <source>
        <dbReference type="ARBA" id="ARBA00023136"/>
    </source>
</evidence>
<keyword evidence="8 13" id="KW-1133">Transmembrane helix</keyword>
<dbReference type="PANTHER" id="PTHR11537">
    <property type="entry name" value="VOLTAGE-GATED POTASSIUM CHANNEL"/>
    <property type="match status" value="1"/>
</dbReference>
<evidence type="ECO:0000256" key="9">
    <source>
        <dbReference type="ARBA" id="ARBA00023065"/>
    </source>
</evidence>
<evidence type="ECO:0000259" key="14">
    <source>
        <dbReference type="SMART" id="SM00225"/>
    </source>
</evidence>
<dbReference type="HOGENOM" id="CLU_011722_4_1_1"/>
<keyword evidence="11" id="KW-0407">Ion channel</keyword>
<evidence type="ECO:0000256" key="4">
    <source>
        <dbReference type="ARBA" id="ARBA00022692"/>
    </source>
</evidence>
<dbReference type="SMART" id="SM00225">
    <property type="entry name" value="BTB"/>
    <property type="match status" value="1"/>
</dbReference>
<evidence type="ECO:0000256" key="8">
    <source>
        <dbReference type="ARBA" id="ARBA00022989"/>
    </source>
</evidence>
<keyword evidence="7" id="KW-0630">Potassium</keyword>
<sequence>MARRKTALQEREKAKEKARNRNNFTTINVSGRRFLVDIEIFSRFPDTLLGSTMKQHFYDPSKKEYFFDRDPEVFKYIITFYKTGKLHYPEEECACCFETECAYFGILADIMSDCCHEPYGEQKEDFDDYLKRNKPALGLTDPDSLKGAARFRCKMWQLFEEPSGNIFGLMLHYISAVFIAVSVVTSVVETVPCGITTCGKKYEYLFFVLEAICVCLFSTEYACRLYSAPERWLFMKKFLSIIDLVAILPFYAGLIVPEASSGPFTVLRVFRIFRIVKMSRHSTKVRAAGSSLKDSFSELSFVFVVLAALIILFSSVIYYSESVDPNSNFTSIPATFWYTIVTMTTLGYGDLVPESLVGRLTGALCSLSGILVVALPAPVLEKNMKKARKGENDDRIPLTYQTPARKKKNSTRFQQSSTSSSNARTSSVTRSQNAIGGTRNL</sequence>
<feature type="transmembrane region" description="Helical" evidence="13">
    <location>
        <begin position="299"/>
        <end position="319"/>
    </location>
</feature>
<evidence type="ECO:0000256" key="3">
    <source>
        <dbReference type="ARBA" id="ARBA00022538"/>
    </source>
</evidence>
<dbReference type="PRINTS" id="PR01491">
    <property type="entry name" value="KVCHANNEL"/>
</dbReference>
<dbReference type="InterPro" id="IPR003131">
    <property type="entry name" value="T1-type_BTB"/>
</dbReference>
<dbReference type="PRINTS" id="PR00169">
    <property type="entry name" value="KCHANNEL"/>
</dbReference>
<dbReference type="GO" id="GO:0071805">
    <property type="term" value="P:potassium ion transmembrane transport"/>
    <property type="evidence" value="ECO:0000318"/>
    <property type="project" value="GO_Central"/>
</dbReference>
<dbReference type="eggNOG" id="KOG4390">
    <property type="taxonomic scope" value="Eukaryota"/>
</dbReference>
<reference evidence="15 16" key="1">
    <citation type="journal article" date="2007" name="Science">
        <title>Sea anemone genome reveals ancestral eumetazoan gene repertoire and genomic organization.</title>
        <authorList>
            <person name="Putnam N.H."/>
            <person name="Srivastava M."/>
            <person name="Hellsten U."/>
            <person name="Dirks B."/>
            <person name="Chapman J."/>
            <person name="Salamov A."/>
            <person name="Terry A."/>
            <person name="Shapiro H."/>
            <person name="Lindquist E."/>
            <person name="Kapitonov V.V."/>
            <person name="Jurka J."/>
            <person name="Genikhovich G."/>
            <person name="Grigoriev I.V."/>
            <person name="Lucas S.M."/>
            <person name="Steele R.E."/>
            <person name="Finnerty J.R."/>
            <person name="Technau U."/>
            <person name="Martindale M.Q."/>
            <person name="Rokhsar D.S."/>
        </authorList>
    </citation>
    <scope>NUCLEOTIDE SEQUENCE [LARGE SCALE GENOMIC DNA]</scope>
    <source>
        <strain evidence="16">CH2 X CH6</strain>
    </source>
</reference>
<dbReference type="STRING" id="45351.A7SWW3"/>
<feature type="compositionally biased region" description="Low complexity" evidence="12">
    <location>
        <begin position="411"/>
        <end position="431"/>
    </location>
</feature>
<comment type="subcellular location">
    <subcellularLocation>
        <location evidence="1">Membrane</location>
        <topology evidence="1">Multi-pass membrane protein</topology>
    </subcellularLocation>
</comment>
<keyword evidence="16" id="KW-1185">Reference proteome</keyword>
<dbReference type="GO" id="GO:0008076">
    <property type="term" value="C:voltage-gated potassium channel complex"/>
    <property type="evidence" value="ECO:0000318"/>
    <property type="project" value="GO_Central"/>
</dbReference>
<dbReference type="InterPro" id="IPR000210">
    <property type="entry name" value="BTB/POZ_dom"/>
</dbReference>
<dbReference type="GO" id="GO:0001508">
    <property type="term" value="P:action potential"/>
    <property type="evidence" value="ECO:0000318"/>
    <property type="project" value="GO_Central"/>
</dbReference>
<dbReference type="PANTHER" id="PTHR11537:SF105">
    <property type="entry name" value="POTASSIUM VOLTAGE-GATED CHANNEL PROTEIN SHAL"/>
    <property type="match status" value="1"/>
</dbReference>
<keyword evidence="5" id="KW-0631">Potassium channel</keyword>
<feature type="transmembrane region" description="Helical" evidence="13">
    <location>
        <begin position="331"/>
        <end position="348"/>
    </location>
</feature>
<keyword evidence="9" id="KW-0406">Ion transport</keyword>
<feature type="compositionally biased region" description="Polar residues" evidence="12">
    <location>
        <begin position="432"/>
        <end position="441"/>
    </location>
</feature>
<dbReference type="AlphaFoldDB" id="A7SWW3"/>
<evidence type="ECO:0000313" key="15">
    <source>
        <dbReference type="EMBL" id="EDO31807.1"/>
    </source>
</evidence>
<feature type="transmembrane region" description="Helical" evidence="13">
    <location>
        <begin position="164"/>
        <end position="184"/>
    </location>
</feature>
<feature type="transmembrane region" description="Helical" evidence="13">
    <location>
        <begin position="360"/>
        <end position="380"/>
    </location>
</feature>
<dbReference type="GO" id="GO:0016020">
    <property type="term" value="C:membrane"/>
    <property type="evidence" value="ECO:0000318"/>
    <property type="project" value="GO_Central"/>
</dbReference>
<dbReference type="Pfam" id="PF02214">
    <property type="entry name" value="BTB_2"/>
    <property type="match status" value="1"/>
</dbReference>
<feature type="domain" description="BTB" evidence="14">
    <location>
        <begin position="23"/>
        <end position="122"/>
    </location>
</feature>
<dbReference type="Gene3D" id="1.10.287.70">
    <property type="match status" value="1"/>
</dbReference>
<feature type="transmembrane region" description="Helical" evidence="13">
    <location>
        <begin position="204"/>
        <end position="226"/>
    </location>
</feature>
<dbReference type="InterPro" id="IPR003974">
    <property type="entry name" value="K_chnl_volt-dep_Kv3"/>
</dbReference>
<evidence type="ECO:0000313" key="16">
    <source>
        <dbReference type="Proteomes" id="UP000001593"/>
    </source>
</evidence>
<evidence type="ECO:0000256" key="11">
    <source>
        <dbReference type="ARBA" id="ARBA00023303"/>
    </source>
</evidence>
<feature type="region of interest" description="Disordered" evidence="12">
    <location>
        <begin position="386"/>
        <end position="441"/>
    </location>
</feature>
<dbReference type="FunFam" id="1.10.287.70:FF:000028">
    <property type="entry name" value="potassium voltage-gated channel subfamily D member 3"/>
    <property type="match status" value="1"/>
</dbReference>
<accession>A7SWW3</accession>
<dbReference type="PhylomeDB" id="A7SWW3"/>
<dbReference type="PRINTS" id="PR01498">
    <property type="entry name" value="SHAWCHANNEL"/>
</dbReference>
<dbReference type="Proteomes" id="UP000001593">
    <property type="component" value="Unassembled WGS sequence"/>
</dbReference>
<keyword evidence="4 13" id="KW-0812">Transmembrane</keyword>
<proteinExistence type="predicted"/>
<dbReference type="FunFam" id="3.30.710.10:FF:000290">
    <property type="entry name" value="Predicted protein"/>
    <property type="match status" value="1"/>
</dbReference>
<protein>
    <recommendedName>
        <fullName evidence="14">BTB domain-containing protein</fullName>
    </recommendedName>
</protein>
<dbReference type="GO" id="GO:0051260">
    <property type="term" value="P:protein homooligomerization"/>
    <property type="evidence" value="ECO:0007669"/>
    <property type="project" value="InterPro"/>
</dbReference>
<evidence type="ECO:0000256" key="1">
    <source>
        <dbReference type="ARBA" id="ARBA00004141"/>
    </source>
</evidence>
<evidence type="ECO:0000256" key="2">
    <source>
        <dbReference type="ARBA" id="ARBA00022448"/>
    </source>
</evidence>
<feature type="transmembrane region" description="Helical" evidence="13">
    <location>
        <begin position="238"/>
        <end position="256"/>
    </location>
</feature>
<dbReference type="SUPFAM" id="SSF54695">
    <property type="entry name" value="POZ domain"/>
    <property type="match status" value="1"/>
</dbReference>
<dbReference type="EMBL" id="DS469870">
    <property type="protein sequence ID" value="EDO31807.1"/>
    <property type="molecule type" value="Genomic_DNA"/>
</dbReference>
<dbReference type="GO" id="GO:0005249">
    <property type="term" value="F:voltage-gated potassium channel activity"/>
    <property type="evidence" value="ECO:0007669"/>
    <property type="project" value="InterPro"/>
</dbReference>
<dbReference type="InterPro" id="IPR028325">
    <property type="entry name" value="VG_K_chnl"/>
</dbReference>
<dbReference type="InterPro" id="IPR003968">
    <property type="entry name" value="K_chnl_volt-dep_Kv"/>
</dbReference>
<evidence type="ECO:0000256" key="6">
    <source>
        <dbReference type="ARBA" id="ARBA00022882"/>
    </source>
</evidence>
<dbReference type="SUPFAM" id="SSF81324">
    <property type="entry name" value="Voltage-gated potassium channels"/>
    <property type="match status" value="1"/>
</dbReference>
<evidence type="ECO:0000256" key="13">
    <source>
        <dbReference type="SAM" id="Phobius"/>
    </source>
</evidence>
<keyword evidence="10 13" id="KW-0472">Membrane</keyword>
<keyword evidence="2" id="KW-0813">Transport</keyword>
<dbReference type="Pfam" id="PF00520">
    <property type="entry name" value="Ion_trans"/>
    <property type="match status" value="1"/>
</dbReference>
<dbReference type="InterPro" id="IPR005821">
    <property type="entry name" value="Ion_trans_dom"/>
</dbReference>
<dbReference type="InterPro" id="IPR027359">
    <property type="entry name" value="Volt_channel_dom_sf"/>
</dbReference>
<evidence type="ECO:0000256" key="5">
    <source>
        <dbReference type="ARBA" id="ARBA00022826"/>
    </source>
</evidence>
<keyword evidence="6" id="KW-0851">Voltage-gated channel</keyword>
<evidence type="ECO:0000256" key="12">
    <source>
        <dbReference type="SAM" id="MobiDB-lite"/>
    </source>
</evidence>
<dbReference type="OMA" id="PERHTTI"/>
<dbReference type="Gene3D" id="1.20.120.350">
    <property type="entry name" value="Voltage-gated potassium channels. Chain C"/>
    <property type="match status" value="1"/>
</dbReference>
<dbReference type="InParanoid" id="A7SWW3"/>
<dbReference type="Gene3D" id="3.30.710.10">
    <property type="entry name" value="Potassium Channel Kv1.1, Chain A"/>
    <property type="match status" value="1"/>
</dbReference>